<dbReference type="GO" id="GO:0004888">
    <property type="term" value="F:transmembrane signaling receptor activity"/>
    <property type="evidence" value="ECO:0007669"/>
    <property type="project" value="InterPro"/>
</dbReference>
<dbReference type="PANTHER" id="PTHR32089:SF112">
    <property type="entry name" value="LYSOZYME-LIKE PROTEIN-RELATED"/>
    <property type="match status" value="1"/>
</dbReference>
<dbReference type="GO" id="GO:0007165">
    <property type="term" value="P:signal transduction"/>
    <property type="evidence" value="ECO:0007669"/>
    <property type="project" value="UniProtKB-KW"/>
</dbReference>
<dbReference type="PRINTS" id="PR00260">
    <property type="entry name" value="CHEMTRNSDUCR"/>
</dbReference>
<evidence type="ECO:0000313" key="5">
    <source>
        <dbReference type="EMBL" id="PPQ33402.1"/>
    </source>
</evidence>
<dbReference type="SMART" id="SM00283">
    <property type="entry name" value="MA"/>
    <property type="match status" value="1"/>
</dbReference>
<accession>A0A2S6NFJ0</accession>
<dbReference type="InterPro" id="IPR004090">
    <property type="entry name" value="Chemotax_Me-accpt_rcpt"/>
</dbReference>
<evidence type="ECO:0000256" key="3">
    <source>
        <dbReference type="PROSITE-ProRule" id="PRU00284"/>
    </source>
</evidence>
<dbReference type="PROSITE" id="PS50111">
    <property type="entry name" value="CHEMOTAXIS_TRANSDUC_2"/>
    <property type="match status" value="1"/>
</dbReference>
<dbReference type="RefSeq" id="WP_104519549.1">
    <property type="nucleotide sequence ID" value="NZ_NHRY01000147.1"/>
</dbReference>
<dbReference type="Pfam" id="PF00015">
    <property type="entry name" value="MCPsignal"/>
    <property type="match status" value="1"/>
</dbReference>
<dbReference type="GO" id="GO:0006935">
    <property type="term" value="P:chemotaxis"/>
    <property type="evidence" value="ECO:0007669"/>
    <property type="project" value="InterPro"/>
</dbReference>
<keyword evidence="6" id="KW-1185">Reference proteome</keyword>
<proteinExistence type="inferred from homology"/>
<name>A0A2S6NFJ0_RHOGL</name>
<reference evidence="5 6" key="1">
    <citation type="journal article" date="2018" name="Arch. Microbiol.">
        <title>New insights into the metabolic potential of the phototrophic purple bacterium Rhodopila globiformis DSM 161(T) from its draft genome sequence and evidence for a vanadium-dependent nitrogenase.</title>
        <authorList>
            <person name="Imhoff J.F."/>
            <person name="Rahn T."/>
            <person name="Kunzel S."/>
            <person name="Neulinger S.C."/>
        </authorList>
    </citation>
    <scope>NUCLEOTIDE SEQUENCE [LARGE SCALE GENOMIC DNA]</scope>
    <source>
        <strain evidence="5 6">DSM 161</strain>
    </source>
</reference>
<dbReference type="Proteomes" id="UP000239724">
    <property type="component" value="Unassembled WGS sequence"/>
</dbReference>
<dbReference type="AlphaFoldDB" id="A0A2S6NFJ0"/>
<dbReference type="Gene3D" id="1.10.287.950">
    <property type="entry name" value="Methyl-accepting chemotaxis protein"/>
    <property type="match status" value="1"/>
</dbReference>
<dbReference type="OrthoDB" id="5292315at2"/>
<evidence type="ECO:0000256" key="1">
    <source>
        <dbReference type="ARBA" id="ARBA00023224"/>
    </source>
</evidence>
<protein>
    <recommendedName>
        <fullName evidence="4">Methyl-accepting transducer domain-containing protein</fullName>
    </recommendedName>
</protein>
<gene>
    <name evidence="5" type="ORF">CCS01_14440</name>
</gene>
<feature type="domain" description="Methyl-accepting transducer" evidence="4">
    <location>
        <begin position="18"/>
        <end position="268"/>
    </location>
</feature>
<comment type="similarity">
    <text evidence="2">Belongs to the methyl-accepting chemotaxis (MCP) protein family.</text>
</comment>
<evidence type="ECO:0000259" key="4">
    <source>
        <dbReference type="PROSITE" id="PS50111"/>
    </source>
</evidence>
<dbReference type="EMBL" id="NHRY01000147">
    <property type="protein sequence ID" value="PPQ33402.1"/>
    <property type="molecule type" value="Genomic_DNA"/>
</dbReference>
<dbReference type="SUPFAM" id="SSF58104">
    <property type="entry name" value="Methyl-accepting chemotaxis protein (MCP) signaling domain"/>
    <property type="match status" value="1"/>
</dbReference>
<dbReference type="InterPro" id="IPR004089">
    <property type="entry name" value="MCPsignal_dom"/>
</dbReference>
<comment type="caution">
    <text evidence="5">The sequence shown here is derived from an EMBL/GenBank/DDBJ whole genome shotgun (WGS) entry which is preliminary data.</text>
</comment>
<evidence type="ECO:0000256" key="2">
    <source>
        <dbReference type="ARBA" id="ARBA00029447"/>
    </source>
</evidence>
<organism evidence="5 6">
    <name type="scientific">Rhodopila globiformis</name>
    <name type="common">Rhodopseudomonas globiformis</name>
    <dbReference type="NCBI Taxonomy" id="1071"/>
    <lineage>
        <taxon>Bacteria</taxon>
        <taxon>Pseudomonadati</taxon>
        <taxon>Pseudomonadota</taxon>
        <taxon>Alphaproteobacteria</taxon>
        <taxon>Acetobacterales</taxon>
        <taxon>Acetobacteraceae</taxon>
        <taxon>Rhodopila</taxon>
    </lineage>
</organism>
<sequence length="342" mass="36434">MTAMLNRWLALGSMQQRIAESLVAELTHASGDAAAETSTLTQLFQGLALKAAAQNQRVSSLSAVANHLTVAGESMTFEDLAAQFEQALTAIVAKILLLSQNAMAMVYAFNDVSVSMTAVENCIKAVDTINSQMRMLAINARIEAARAGEAGRAFTVVSDEVRALSGTTQQLADTMRTHVSKVVTGLNESHEALRSVATIDMSENIMAKEKIDAMVGALLDRSAALGSIADSAAADAGEISRQVNAAITSLQFQDRVSQRLEQVMDTLRLVGDAFSRLQADTETSVPCSPAELAEQIAWLHDLAARYRLSEMRAAFVSRVIDGREGPEIATPSAAEAGSIDLF</sequence>
<keyword evidence="1 3" id="KW-0807">Transducer</keyword>
<dbReference type="GO" id="GO:0016020">
    <property type="term" value="C:membrane"/>
    <property type="evidence" value="ECO:0007669"/>
    <property type="project" value="InterPro"/>
</dbReference>
<dbReference type="PANTHER" id="PTHR32089">
    <property type="entry name" value="METHYL-ACCEPTING CHEMOTAXIS PROTEIN MCPB"/>
    <property type="match status" value="1"/>
</dbReference>
<evidence type="ECO:0000313" key="6">
    <source>
        <dbReference type="Proteomes" id="UP000239724"/>
    </source>
</evidence>